<name>A0A1G7QGC1_9GAMM</name>
<gene>
    <name evidence="2" type="ORF">SAMN05216571_103244</name>
</gene>
<dbReference type="AlphaFoldDB" id="A0A1G7QGC1"/>
<dbReference type="PANTHER" id="PTHR22602">
    <property type="entry name" value="TRANSFERASE CAF17, MITOCHONDRIAL-RELATED"/>
    <property type="match status" value="1"/>
</dbReference>
<feature type="domain" description="GCVT N-terminal" evidence="1">
    <location>
        <begin position="39"/>
        <end position="148"/>
    </location>
</feature>
<dbReference type="Gene3D" id="3.30.70.1630">
    <property type="match status" value="1"/>
</dbReference>
<dbReference type="Proteomes" id="UP000198641">
    <property type="component" value="Unassembled WGS sequence"/>
</dbReference>
<evidence type="ECO:0000313" key="2">
    <source>
        <dbReference type="EMBL" id="SDF97536.1"/>
    </source>
</evidence>
<proteinExistence type="predicted"/>
<dbReference type="Pfam" id="PF01571">
    <property type="entry name" value="GCV_T"/>
    <property type="match status" value="1"/>
</dbReference>
<dbReference type="RefSeq" id="WP_092524065.1">
    <property type="nucleotide sequence ID" value="NZ_FNCI01000003.1"/>
</dbReference>
<dbReference type="Gene3D" id="2.40.30.160">
    <property type="match status" value="1"/>
</dbReference>
<dbReference type="Gene3D" id="3.30.70.1400">
    <property type="entry name" value="Aminomethyltransferase beta-barrel domains"/>
    <property type="match status" value="1"/>
</dbReference>
<accession>A0A1G7QGC1</accession>
<dbReference type="NCBIfam" id="TIGR03317">
    <property type="entry name" value="ygfZ_signature"/>
    <property type="match status" value="1"/>
</dbReference>
<dbReference type="PANTHER" id="PTHR22602:SF0">
    <property type="entry name" value="TRANSFERASE CAF17, MITOCHONDRIAL-RELATED"/>
    <property type="match status" value="1"/>
</dbReference>
<sequence length="346" mass="38379">MTDWSERIGATAAGENRATFETPTPARQALDGTVVTPLVHLGILEVAGADAERFLQGQTSAQMSLADGDFAPLTCFCGTKGRMLANAQVLRVAEDCYWLLMQRSLLEPLKAHLEKFAVFYKANMQVRDDLAPVGLTGHDAPALLEARLDIEPPHVWHQRQHDERLVVRHPGPRPRLIILLPITDLEESWQTLTQQATPVGNEVWCLQDIQAGLGWLSASQQDSYLPQMINWEALGGISFKKGCYTGQEVVARAHFRGQVKKRLVRLTLEGSVLPAVGSELLDAEGKRQGEVFAAERDAYDQVELLAVMTTKEVAEPLTVDGVRCQRQRLPYALERLDPEELATRKG</sequence>
<protein>
    <recommendedName>
        <fullName evidence="1">GCVT N-terminal domain-containing protein</fullName>
    </recommendedName>
</protein>
<dbReference type="PIRSF" id="PIRSF006487">
    <property type="entry name" value="GcvT"/>
    <property type="match status" value="1"/>
</dbReference>
<dbReference type="OrthoDB" id="9796287at2"/>
<dbReference type="EMBL" id="FNCI01000003">
    <property type="protein sequence ID" value="SDF97536.1"/>
    <property type="molecule type" value="Genomic_DNA"/>
</dbReference>
<dbReference type="GO" id="GO:0016226">
    <property type="term" value="P:iron-sulfur cluster assembly"/>
    <property type="evidence" value="ECO:0007669"/>
    <property type="project" value="TreeGrafter"/>
</dbReference>
<reference evidence="2 3" key="1">
    <citation type="submission" date="2016-10" db="EMBL/GenBank/DDBJ databases">
        <authorList>
            <person name="de Groot N.N."/>
        </authorList>
    </citation>
    <scope>NUCLEOTIDE SEQUENCE [LARGE SCALE GENOMIC DNA]</scope>
    <source>
        <strain evidence="2 3">BH539</strain>
    </source>
</reference>
<dbReference type="STRING" id="284577.SAMN05216571_103244"/>
<dbReference type="SUPFAM" id="SSF103025">
    <property type="entry name" value="Folate-binding domain"/>
    <property type="match status" value="1"/>
</dbReference>
<dbReference type="InterPro" id="IPR006222">
    <property type="entry name" value="GCVT_N"/>
</dbReference>
<evidence type="ECO:0000313" key="3">
    <source>
        <dbReference type="Proteomes" id="UP000198641"/>
    </source>
</evidence>
<keyword evidence="3" id="KW-1185">Reference proteome</keyword>
<organism evidence="2 3">
    <name type="scientific">Onishia taeanensis</name>
    <dbReference type="NCBI Taxonomy" id="284577"/>
    <lineage>
        <taxon>Bacteria</taxon>
        <taxon>Pseudomonadati</taxon>
        <taxon>Pseudomonadota</taxon>
        <taxon>Gammaproteobacteria</taxon>
        <taxon>Oceanospirillales</taxon>
        <taxon>Halomonadaceae</taxon>
        <taxon>Onishia</taxon>
    </lineage>
</organism>
<dbReference type="InterPro" id="IPR045179">
    <property type="entry name" value="YgfZ/GcvT"/>
</dbReference>
<dbReference type="InterPro" id="IPR017703">
    <property type="entry name" value="YgfZ/GCV_T_CS"/>
</dbReference>
<evidence type="ECO:0000259" key="1">
    <source>
        <dbReference type="Pfam" id="PF01571"/>
    </source>
</evidence>